<dbReference type="EMBL" id="JANPWB010000011">
    <property type="protein sequence ID" value="KAJ1129451.1"/>
    <property type="molecule type" value="Genomic_DNA"/>
</dbReference>
<name>A0AAV7PMR9_PLEWA</name>
<comment type="caution">
    <text evidence="2">The sequence shown here is derived from an EMBL/GenBank/DDBJ whole genome shotgun (WGS) entry which is preliminary data.</text>
</comment>
<organism evidence="2 3">
    <name type="scientific">Pleurodeles waltl</name>
    <name type="common">Iberian ribbed newt</name>
    <dbReference type="NCBI Taxonomy" id="8319"/>
    <lineage>
        <taxon>Eukaryota</taxon>
        <taxon>Metazoa</taxon>
        <taxon>Chordata</taxon>
        <taxon>Craniata</taxon>
        <taxon>Vertebrata</taxon>
        <taxon>Euteleostomi</taxon>
        <taxon>Amphibia</taxon>
        <taxon>Batrachia</taxon>
        <taxon>Caudata</taxon>
        <taxon>Salamandroidea</taxon>
        <taxon>Salamandridae</taxon>
        <taxon>Pleurodelinae</taxon>
        <taxon>Pleurodeles</taxon>
    </lineage>
</organism>
<evidence type="ECO:0000313" key="2">
    <source>
        <dbReference type="EMBL" id="KAJ1129451.1"/>
    </source>
</evidence>
<feature type="region of interest" description="Disordered" evidence="1">
    <location>
        <begin position="39"/>
        <end position="71"/>
    </location>
</feature>
<sequence>MGHRPLRASGLLGDAPADRLKPVHIPRTRRVLAIRKGLRGYDAPTAARPRAPQGRSRRPAKAGTYSLHSPR</sequence>
<evidence type="ECO:0000313" key="3">
    <source>
        <dbReference type="Proteomes" id="UP001066276"/>
    </source>
</evidence>
<evidence type="ECO:0000256" key="1">
    <source>
        <dbReference type="SAM" id="MobiDB-lite"/>
    </source>
</evidence>
<reference evidence="2" key="1">
    <citation type="journal article" date="2022" name="bioRxiv">
        <title>Sequencing and chromosome-scale assembly of the giantPleurodeles waltlgenome.</title>
        <authorList>
            <person name="Brown T."/>
            <person name="Elewa A."/>
            <person name="Iarovenko S."/>
            <person name="Subramanian E."/>
            <person name="Araus A.J."/>
            <person name="Petzold A."/>
            <person name="Susuki M."/>
            <person name="Suzuki K.-i.T."/>
            <person name="Hayashi T."/>
            <person name="Toyoda A."/>
            <person name="Oliveira C."/>
            <person name="Osipova E."/>
            <person name="Leigh N.D."/>
            <person name="Simon A."/>
            <person name="Yun M.H."/>
        </authorList>
    </citation>
    <scope>NUCLEOTIDE SEQUENCE</scope>
    <source>
        <strain evidence="2">20211129_DDA</strain>
        <tissue evidence="2">Liver</tissue>
    </source>
</reference>
<dbReference type="AlphaFoldDB" id="A0AAV7PMR9"/>
<protein>
    <submittedName>
        <fullName evidence="2">Uncharacterized protein</fullName>
    </submittedName>
</protein>
<dbReference type="Proteomes" id="UP001066276">
    <property type="component" value="Chromosome 7"/>
</dbReference>
<keyword evidence="3" id="KW-1185">Reference proteome</keyword>
<proteinExistence type="predicted"/>
<accession>A0AAV7PMR9</accession>
<gene>
    <name evidence="2" type="ORF">NDU88_007820</name>
</gene>